<dbReference type="AlphaFoldDB" id="A0A6V1P0Z9"/>
<sequence length="387" mass="43187">MESKESSSLEHNDHDSQQYRDSQKTIREKELLLESASGALNSFRNFISSDVNDEPAPDEIASLTQRTPTEGKDSTPSPKDFFLDAKTNDFKPPDWVKRTTYNAVLDVYKGIELVSTIQIHGKGWYLLGRNPTVCDVILDHASISRKHAAILYHVSGCAYIVDLGAAHGTFLGSKRLRPFKPRLLKSGRLIRFGASTRYYVFNAYMTPNQLERTELKTNPLIYEGGFEGGEEEKRQLCMNTLLNRRVKDCLPPAPANESMLRRSDEERAERKKKQKLRFLKKKEYIEGFWDQFGGQDGQSGMFSSLVQSKIIKKAGPTTGNSVLPVVGKRPAPQGAAAGVTAAERRRRQMALMGQKVAGLQPIKKQKVGGAPVGGVDDEDEEIIVVKK</sequence>
<feature type="domain" description="FHA" evidence="2">
    <location>
        <begin position="125"/>
        <end position="176"/>
    </location>
</feature>
<dbReference type="Pfam" id="PF00498">
    <property type="entry name" value="FHA"/>
    <property type="match status" value="1"/>
</dbReference>
<dbReference type="EMBL" id="HBIU01012295">
    <property type="protein sequence ID" value="CAE0626859.1"/>
    <property type="molecule type" value="Transcribed_RNA"/>
</dbReference>
<feature type="region of interest" description="Disordered" evidence="1">
    <location>
        <begin position="1"/>
        <end position="27"/>
    </location>
</feature>
<reference evidence="3" key="1">
    <citation type="submission" date="2021-01" db="EMBL/GenBank/DDBJ databases">
        <authorList>
            <person name="Corre E."/>
            <person name="Pelletier E."/>
            <person name="Niang G."/>
            <person name="Scheremetjew M."/>
            <person name="Finn R."/>
            <person name="Kale V."/>
            <person name="Holt S."/>
            <person name="Cochrane G."/>
            <person name="Meng A."/>
            <person name="Brown T."/>
            <person name="Cohen L."/>
        </authorList>
    </citation>
    <scope>NUCLEOTIDE SEQUENCE</scope>
    <source>
        <strain evidence="3">CCMP3107</strain>
    </source>
</reference>
<feature type="region of interest" description="Disordered" evidence="1">
    <location>
        <begin position="252"/>
        <end position="272"/>
    </location>
</feature>
<proteinExistence type="predicted"/>
<dbReference type="SMART" id="SM00240">
    <property type="entry name" value="FHA"/>
    <property type="match status" value="1"/>
</dbReference>
<protein>
    <recommendedName>
        <fullName evidence="2">FHA domain-containing protein</fullName>
    </recommendedName>
</protein>
<evidence type="ECO:0000259" key="2">
    <source>
        <dbReference type="PROSITE" id="PS50006"/>
    </source>
</evidence>
<dbReference type="InterPro" id="IPR000253">
    <property type="entry name" value="FHA_dom"/>
</dbReference>
<evidence type="ECO:0000313" key="3">
    <source>
        <dbReference type="EMBL" id="CAE0626859.1"/>
    </source>
</evidence>
<gene>
    <name evidence="3" type="ORF">HAKA00212_LOCUS5535</name>
</gene>
<dbReference type="PROSITE" id="PS50006">
    <property type="entry name" value="FHA_DOMAIN"/>
    <property type="match status" value="1"/>
</dbReference>
<dbReference type="Gene3D" id="2.60.200.20">
    <property type="match status" value="1"/>
</dbReference>
<accession>A0A6V1P0Z9</accession>
<evidence type="ECO:0000256" key="1">
    <source>
        <dbReference type="SAM" id="MobiDB-lite"/>
    </source>
</evidence>
<organism evidence="3">
    <name type="scientific">Heterosigma akashiwo</name>
    <name type="common">Chromophytic alga</name>
    <name type="synonym">Heterosigma carterae</name>
    <dbReference type="NCBI Taxonomy" id="2829"/>
    <lineage>
        <taxon>Eukaryota</taxon>
        <taxon>Sar</taxon>
        <taxon>Stramenopiles</taxon>
        <taxon>Ochrophyta</taxon>
        <taxon>Raphidophyceae</taxon>
        <taxon>Chattonellales</taxon>
        <taxon>Chattonellaceae</taxon>
        <taxon>Heterosigma</taxon>
    </lineage>
</organism>
<dbReference type="PANTHER" id="PTHR23308">
    <property type="entry name" value="NUCLEAR INHIBITOR OF PROTEIN PHOSPHATASE-1"/>
    <property type="match status" value="1"/>
</dbReference>
<dbReference type="InterPro" id="IPR008984">
    <property type="entry name" value="SMAD_FHA_dom_sf"/>
</dbReference>
<name>A0A6V1P0Z9_HETAK</name>
<dbReference type="InterPro" id="IPR050923">
    <property type="entry name" value="Cell_Proc_Reg/RNA_Proc"/>
</dbReference>
<feature type="compositionally biased region" description="Basic and acidic residues" evidence="1">
    <location>
        <begin position="259"/>
        <end position="269"/>
    </location>
</feature>
<dbReference type="SUPFAM" id="SSF49879">
    <property type="entry name" value="SMAD/FHA domain"/>
    <property type="match status" value="1"/>
</dbReference>
<dbReference type="FunFam" id="2.60.200.20:FF:000019">
    <property type="entry name" value="Nuclear inhibitor of protein phosphatase"/>
    <property type="match status" value="1"/>
</dbReference>
<feature type="region of interest" description="Disordered" evidence="1">
    <location>
        <begin position="48"/>
        <end position="79"/>
    </location>
</feature>